<reference evidence="1" key="1">
    <citation type="submission" date="2018-05" db="EMBL/GenBank/DDBJ databases">
        <authorList>
            <person name="Lanie J.A."/>
            <person name="Ng W.-L."/>
            <person name="Kazmierczak K.M."/>
            <person name="Andrzejewski T.M."/>
            <person name="Davidsen T.M."/>
            <person name="Wayne K.J."/>
            <person name="Tettelin H."/>
            <person name="Glass J.I."/>
            <person name="Rusch D."/>
            <person name="Podicherti R."/>
            <person name="Tsui H.-C.T."/>
            <person name="Winkler M.E."/>
        </authorList>
    </citation>
    <scope>NUCLEOTIDE SEQUENCE</scope>
</reference>
<gene>
    <name evidence="1" type="ORF">METZ01_LOCUS260041</name>
</gene>
<name>A0A382J763_9ZZZZ</name>
<evidence type="ECO:0000313" key="1">
    <source>
        <dbReference type="EMBL" id="SVC07187.1"/>
    </source>
</evidence>
<proteinExistence type="predicted"/>
<organism evidence="1">
    <name type="scientific">marine metagenome</name>
    <dbReference type="NCBI Taxonomy" id="408172"/>
    <lineage>
        <taxon>unclassified sequences</taxon>
        <taxon>metagenomes</taxon>
        <taxon>ecological metagenomes</taxon>
    </lineage>
</organism>
<dbReference type="AlphaFoldDB" id="A0A382J763"/>
<sequence length="104" mass="11889">MANIDQIEETTIKWIQWSGQGWRLKSLKHIGYITGNGLGIHLVLNTGREYTFNCDDPKAYMIVLQTETPNDEQQTQAEEDLANMEQLETSTAGRELEKSIDDRC</sequence>
<protein>
    <submittedName>
        <fullName evidence="1">Uncharacterized protein</fullName>
    </submittedName>
</protein>
<accession>A0A382J763</accession>
<dbReference type="EMBL" id="UINC01071921">
    <property type="protein sequence ID" value="SVC07187.1"/>
    <property type="molecule type" value="Genomic_DNA"/>
</dbReference>